<reference evidence="2 3" key="1">
    <citation type="submission" date="2019-03" db="EMBL/GenBank/DDBJ databases">
        <title>Draft genome sequence of Xylaria hypoxylon DSM 108379, a ubiquitous saprotrophic-parasitic fungi on hardwood.</title>
        <authorList>
            <person name="Buettner E."/>
            <person name="Leonhardt S."/>
            <person name="Gebauer A.M."/>
            <person name="Liers C."/>
            <person name="Hofrichter M."/>
            <person name="Kellner H."/>
        </authorList>
    </citation>
    <scope>NUCLEOTIDE SEQUENCE [LARGE SCALE GENOMIC DNA]</scope>
    <source>
        <strain evidence="2 3">DSM 108379</strain>
    </source>
</reference>
<evidence type="ECO:0000256" key="1">
    <source>
        <dbReference type="SAM" id="MobiDB-lite"/>
    </source>
</evidence>
<evidence type="ECO:0000313" key="3">
    <source>
        <dbReference type="Proteomes" id="UP000297716"/>
    </source>
</evidence>
<dbReference type="Proteomes" id="UP000297716">
    <property type="component" value="Unassembled WGS sequence"/>
</dbReference>
<name>A0A4Z0Z4S1_9PEZI</name>
<dbReference type="AlphaFoldDB" id="A0A4Z0Z4S1"/>
<feature type="compositionally biased region" description="Low complexity" evidence="1">
    <location>
        <begin position="206"/>
        <end position="222"/>
    </location>
</feature>
<protein>
    <submittedName>
        <fullName evidence="2">Uncharacterized protein</fullName>
    </submittedName>
</protein>
<organism evidence="2 3">
    <name type="scientific">Xylaria hypoxylon</name>
    <dbReference type="NCBI Taxonomy" id="37992"/>
    <lineage>
        <taxon>Eukaryota</taxon>
        <taxon>Fungi</taxon>
        <taxon>Dikarya</taxon>
        <taxon>Ascomycota</taxon>
        <taxon>Pezizomycotina</taxon>
        <taxon>Sordariomycetes</taxon>
        <taxon>Xylariomycetidae</taxon>
        <taxon>Xylariales</taxon>
        <taxon>Xylariaceae</taxon>
        <taxon>Xylaria</taxon>
    </lineage>
</organism>
<gene>
    <name evidence="2" type="ORF">E0Z10_g2097</name>
</gene>
<feature type="region of interest" description="Disordered" evidence="1">
    <location>
        <begin position="194"/>
        <end position="230"/>
    </location>
</feature>
<sequence>MFSTTAKNLTSNIPFRWTKPQVVVFEDWIHFKEPNATTADITPLLRMLDLDGYEDIKNMRGECVHDLIIVKVRRKLARTNGTVATDMGDRNEKKVEKDEPWVKAEKEPSDHEADAFALPDLPKFVNKSKQGPLKLPSWAHPLKEYGVRDHTYEYSTEKAMLEPFQKPLSHLRKPFVLHEPDQILTFSTLAQASRPSNSHYHDAPHSDTATRGSSRSGSVSDSEFGDILASSSRPPRIAGYSTRARKFNNLEACMDKLKQALADCSLEIDRLPRDIESCALDTAAYDAKIEVEHLDNLVKAYIADWGSEINIVPYSKKGLIL</sequence>
<dbReference type="OrthoDB" id="4774395at2759"/>
<comment type="caution">
    <text evidence="2">The sequence shown here is derived from an EMBL/GenBank/DDBJ whole genome shotgun (WGS) entry which is preliminary data.</text>
</comment>
<proteinExistence type="predicted"/>
<accession>A0A4Z0Z4S1</accession>
<evidence type="ECO:0000313" key="2">
    <source>
        <dbReference type="EMBL" id="TGJ86671.1"/>
    </source>
</evidence>
<dbReference type="EMBL" id="SKBN01000024">
    <property type="protein sequence ID" value="TGJ86671.1"/>
    <property type="molecule type" value="Genomic_DNA"/>
</dbReference>
<keyword evidence="3" id="KW-1185">Reference proteome</keyword>